<evidence type="ECO:0000313" key="3">
    <source>
        <dbReference type="EMBL" id="KAL1646014.1"/>
    </source>
</evidence>
<dbReference type="InterPro" id="IPR003959">
    <property type="entry name" value="ATPase_AAA_core"/>
</dbReference>
<comment type="caution">
    <text evidence="3">The sequence shown here is derived from an EMBL/GenBank/DDBJ whole genome shotgun (WGS) entry which is preliminary data.</text>
</comment>
<name>A0ABR3TX14_9PEZI</name>
<proteinExistence type="predicted"/>
<feature type="region of interest" description="Disordered" evidence="1">
    <location>
        <begin position="16"/>
        <end position="89"/>
    </location>
</feature>
<gene>
    <name evidence="3" type="ORF">SLS58_003434</name>
</gene>
<feature type="region of interest" description="Disordered" evidence="1">
    <location>
        <begin position="1303"/>
        <end position="1334"/>
    </location>
</feature>
<dbReference type="InterPro" id="IPR003593">
    <property type="entry name" value="AAA+_ATPase"/>
</dbReference>
<dbReference type="EMBL" id="JAKEKT020000017">
    <property type="protein sequence ID" value="KAL1646014.1"/>
    <property type="molecule type" value="Genomic_DNA"/>
</dbReference>
<accession>A0ABR3TX14</accession>
<feature type="compositionally biased region" description="Basic residues" evidence="1">
    <location>
        <begin position="288"/>
        <end position="298"/>
    </location>
</feature>
<dbReference type="PANTHER" id="PTHR23389">
    <property type="entry name" value="CHROMOSOME TRANSMISSION FIDELITY FACTOR 18"/>
    <property type="match status" value="1"/>
</dbReference>
<evidence type="ECO:0000313" key="4">
    <source>
        <dbReference type="Proteomes" id="UP001521184"/>
    </source>
</evidence>
<dbReference type="CDD" id="cd00009">
    <property type="entry name" value="AAA"/>
    <property type="match status" value="1"/>
</dbReference>
<evidence type="ECO:0000259" key="2">
    <source>
        <dbReference type="SMART" id="SM00382"/>
    </source>
</evidence>
<feature type="region of interest" description="Disordered" evidence="1">
    <location>
        <begin position="102"/>
        <end position="141"/>
    </location>
</feature>
<dbReference type="PANTHER" id="PTHR23389:SF21">
    <property type="entry name" value="ATPASE FAMILY AAA DOMAIN-CONTAINING PROTEIN 5"/>
    <property type="match status" value="1"/>
</dbReference>
<dbReference type="SUPFAM" id="SSF52540">
    <property type="entry name" value="P-loop containing nucleoside triphosphate hydrolases"/>
    <property type="match status" value="1"/>
</dbReference>
<feature type="domain" description="AAA+ ATPase" evidence="2">
    <location>
        <begin position="704"/>
        <end position="910"/>
    </location>
</feature>
<evidence type="ECO:0000256" key="1">
    <source>
        <dbReference type="SAM" id="MobiDB-lite"/>
    </source>
</evidence>
<dbReference type="SMART" id="SM00382">
    <property type="entry name" value="AAA"/>
    <property type="match status" value="1"/>
</dbReference>
<feature type="region of interest" description="Disordered" evidence="1">
    <location>
        <begin position="330"/>
        <end position="366"/>
    </location>
</feature>
<protein>
    <recommendedName>
        <fullName evidence="2">AAA+ ATPase domain-containing protein</fullName>
    </recommendedName>
</protein>
<organism evidence="3 4">
    <name type="scientific">Diplodia intermedia</name>
    <dbReference type="NCBI Taxonomy" id="856260"/>
    <lineage>
        <taxon>Eukaryota</taxon>
        <taxon>Fungi</taxon>
        <taxon>Dikarya</taxon>
        <taxon>Ascomycota</taxon>
        <taxon>Pezizomycotina</taxon>
        <taxon>Dothideomycetes</taxon>
        <taxon>Dothideomycetes incertae sedis</taxon>
        <taxon>Botryosphaeriales</taxon>
        <taxon>Botryosphaeriaceae</taxon>
        <taxon>Diplodia</taxon>
    </lineage>
</organism>
<dbReference type="InterPro" id="IPR027417">
    <property type="entry name" value="P-loop_NTPase"/>
</dbReference>
<dbReference type="Pfam" id="PF00004">
    <property type="entry name" value="AAA"/>
    <property type="match status" value="1"/>
</dbReference>
<feature type="region of interest" description="Disordered" evidence="1">
    <location>
        <begin position="408"/>
        <end position="443"/>
    </location>
</feature>
<dbReference type="Gene3D" id="3.40.50.300">
    <property type="entry name" value="P-loop containing nucleotide triphosphate hydrolases"/>
    <property type="match status" value="1"/>
</dbReference>
<feature type="region of interest" description="Disordered" evidence="1">
    <location>
        <begin position="176"/>
        <end position="300"/>
    </location>
</feature>
<sequence length="1334" mass="146019">MASAAVESAMNLADQQNIHPFFAKPHGPQATENANEPDSNPTDAAPQDENQPNVAETTKKSQPKGRPLATRGRKPKRKTDESDAAPKVKQASIAAFAGVKKEGGNLGGVSEATSLDEDPNVGRRKRQRTSSPVLEEATHNAAGACLETINEVGKEAEQKDQPSWIEQLEIEAERIPETVEVKASSPKSSGEQMKFVDSEVVPGTSPAPMASVMEDRRTPVPPSSPPVMHSSPARSQRTPRKDAANGPSSPSKPSPPKKMLRMNANGRFSSPVPKDSKEEAPNTDNQRKTRGRANKKTPKQLIVKISYIKDDERVVQIANDIDEILAGVKRAPEPKTHAPPKAITPPKLSKPTGPPKPTHPFFTGKSQRKDVGDVELQQAAVTKSATVPEKIPSRRETAITPGKLRAQARAEHESSESQSFSMFGAPTKPRKALGGAEAPWPWQGATRVGDGEIHDIAMELSSIPSISSLLEERRKLKGVVYKVPDAEAILPLAAHEPHISTNLQEDPDATRHNVVRFPQRLLTTGPEIQRRIHPEILSFQQHTFGSGVELRDQSTLEGKQIHPALVDLFESIPNELTPFDKGHCETLSWAQKYAPKHSSKVLSSSREVSMLCKWLGALNVNSVGGAFRDQGTKSKKGAATKPTKKKRKKDDLDDFIVDDEDDLGDLDELTDPDDISSPDANHAVRKSMIRFGGDVSTLGSGKKIHNLLLLSGPHGSGKTAAVYAVAKELGFEVFEINPGSRRSGKDVLEKIGDMTENHLVQRRTQEQPDTATVDSDAERLTDAVQKDIESGRQKSMSSFFKPVVAQTQAKPKTSPKKKPTAQATLEKAQPSLVKPRRNQKQSLILLEEIDVLFEDDKNFWQTVEHLALHSKRPVIMTCTDENLRGISEDTLHGILRMSPAPTDLATDYLLLLAAREGHLLSRQTISSLYESKGCDLRATIMELDFWCQMAVGDRKGGLEWMYQRWPPGQDVDEHGEILRVASKDTYQMGMGWIERDVLLDEDHIGFDREYELMLEMVESWNIEPEHFSSVAIPDHPMGIEQPHQEANLKALQDMDRLIDLSSAVDVYCRVDVPTRQKTAMDPTQPLLTDKARTNYINGYHFLQADTMADVTNFDTRLAVSSHLAARRYILASSALPLASPTALGERSIDETILNHIASDHHQPQPLTREDFYVFDPLADTPSAALTGGGGGSSTTTGAGPFMPASSIDRTFRLLAEDLAPYVRSIAAHDLRLEAERVRVSNLLSAGGGGKPAKRLRTTRAARSALEGGRRENTRRERWFDKSLNLVAVLKTAGREWAGLGTVGAAERDGTETGSVRSSRGGDGNGGGSDVEMAP</sequence>
<reference evidence="3 4" key="1">
    <citation type="journal article" date="2023" name="Plant Dis.">
        <title>First Report of Diplodia intermedia Causing Canker and Dieback Diseases on Apple Trees in Canada.</title>
        <authorList>
            <person name="Ellouze W."/>
            <person name="Ilyukhin E."/>
            <person name="Sulman M."/>
            <person name="Ali S."/>
        </authorList>
    </citation>
    <scope>NUCLEOTIDE SEQUENCE [LARGE SCALE GENOMIC DNA]</scope>
    <source>
        <strain evidence="3 4">M45-28</strain>
    </source>
</reference>
<dbReference type="Proteomes" id="UP001521184">
    <property type="component" value="Unassembled WGS sequence"/>
</dbReference>
<feature type="compositionally biased region" description="Polar residues" evidence="1">
    <location>
        <begin position="30"/>
        <end position="56"/>
    </location>
</feature>
<feature type="region of interest" description="Disordered" evidence="1">
    <location>
        <begin position="790"/>
        <end position="837"/>
    </location>
</feature>
<keyword evidence="4" id="KW-1185">Reference proteome</keyword>